<evidence type="ECO:0000313" key="5">
    <source>
        <dbReference type="EMBL" id="KAJ9537077.1"/>
    </source>
</evidence>
<dbReference type="SMART" id="SM00360">
    <property type="entry name" value="RRM"/>
    <property type="match status" value="1"/>
</dbReference>
<evidence type="ECO:0000256" key="1">
    <source>
        <dbReference type="ARBA" id="ARBA00022884"/>
    </source>
</evidence>
<comment type="caution">
    <text evidence="5">The sequence shown here is derived from an EMBL/GenBank/DDBJ whole genome shotgun (WGS) entry which is preliminary data.</text>
</comment>
<dbReference type="GO" id="GO:0003723">
    <property type="term" value="F:RNA binding"/>
    <property type="evidence" value="ECO:0007669"/>
    <property type="project" value="UniProtKB-UniRule"/>
</dbReference>
<dbReference type="EMBL" id="JARYMX010000008">
    <property type="protein sequence ID" value="KAJ9537077.1"/>
    <property type="molecule type" value="Genomic_DNA"/>
</dbReference>
<evidence type="ECO:0000313" key="6">
    <source>
        <dbReference type="Proteomes" id="UP001172457"/>
    </source>
</evidence>
<dbReference type="AlphaFoldDB" id="A0AA38VW46"/>
<evidence type="ECO:0000256" key="2">
    <source>
        <dbReference type="PROSITE-ProRule" id="PRU00176"/>
    </source>
</evidence>
<dbReference type="GO" id="GO:0005634">
    <property type="term" value="C:nucleus"/>
    <property type="evidence" value="ECO:0007669"/>
    <property type="project" value="TreeGrafter"/>
</dbReference>
<name>A0AA38VW46_9ASTR</name>
<dbReference type="InterPro" id="IPR000504">
    <property type="entry name" value="RRM_dom"/>
</dbReference>
<feature type="domain" description="RRM" evidence="4">
    <location>
        <begin position="112"/>
        <end position="183"/>
    </location>
</feature>
<dbReference type="PANTHER" id="PTHR48024:SF9">
    <property type="entry name" value="UBP1-ASSOCIATED PROTEINS 1A-RELATED"/>
    <property type="match status" value="1"/>
</dbReference>
<feature type="compositionally biased region" description="Acidic residues" evidence="3">
    <location>
        <begin position="59"/>
        <end position="88"/>
    </location>
</feature>
<evidence type="ECO:0000259" key="4">
    <source>
        <dbReference type="PROSITE" id="PS50102"/>
    </source>
</evidence>
<keyword evidence="6" id="KW-1185">Reference proteome</keyword>
<dbReference type="InterPro" id="IPR050886">
    <property type="entry name" value="RNA-binding_reg"/>
</dbReference>
<gene>
    <name evidence="5" type="ORF">OSB04_029810</name>
</gene>
<dbReference type="PROSITE" id="PS50102">
    <property type="entry name" value="RRM"/>
    <property type="match status" value="1"/>
</dbReference>
<feature type="compositionally biased region" description="Basic and acidic residues" evidence="3">
    <location>
        <begin position="25"/>
        <end position="51"/>
    </location>
</feature>
<organism evidence="5 6">
    <name type="scientific">Centaurea solstitialis</name>
    <name type="common">yellow star-thistle</name>
    <dbReference type="NCBI Taxonomy" id="347529"/>
    <lineage>
        <taxon>Eukaryota</taxon>
        <taxon>Viridiplantae</taxon>
        <taxon>Streptophyta</taxon>
        <taxon>Embryophyta</taxon>
        <taxon>Tracheophyta</taxon>
        <taxon>Spermatophyta</taxon>
        <taxon>Magnoliopsida</taxon>
        <taxon>eudicotyledons</taxon>
        <taxon>Gunneridae</taxon>
        <taxon>Pentapetalae</taxon>
        <taxon>asterids</taxon>
        <taxon>campanulids</taxon>
        <taxon>Asterales</taxon>
        <taxon>Asteraceae</taxon>
        <taxon>Carduoideae</taxon>
        <taxon>Cardueae</taxon>
        <taxon>Centaureinae</taxon>
        <taxon>Centaurea</taxon>
    </lineage>
</organism>
<dbReference type="SUPFAM" id="SSF54928">
    <property type="entry name" value="RNA-binding domain, RBD"/>
    <property type="match status" value="1"/>
</dbReference>
<evidence type="ECO:0000256" key="3">
    <source>
        <dbReference type="SAM" id="MobiDB-lite"/>
    </source>
</evidence>
<dbReference type="Proteomes" id="UP001172457">
    <property type="component" value="Chromosome 8"/>
</dbReference>
<dbReference type="Gene3D" id="3.30.70.330">
    <property type="match status" value="1"/>
</dbReference>
<reference evidence="5" key="1">
    <citation type="submission" date="2023-03" db="EMBL/GenBank/DDBJ databases">
        <title>Chromosome-scale reference genome and RAD-based genetic map of yellow starthistle (Centaurea solstitialis) reveal putative structural variation and QTLs associated with invader traits.</title>
        <authorList>
            <person name="Reatini B."/>
            <person name="Cang F.A."/>
            <person name="Jiang Q."/>
            <person name="Mckibben M.T.W."/>
            <person name="Barker M.S."/>
            <person name="Rieseberg L.H."/>
            <person name="Dlugosch K.M."/>
        </authorList>
    </citation>
    <scope>NUCLEOTIDE SEQUENCE</scope>
    <source>
        <strain evidence="5">CAN-66</strain>
        <tissue evidence="5">Leaf</tissue>
    </source>
</reference>
<accession>A0AA38VW46</accession>
<sequence length="340" mass="37681">MAKKRKSRASQPSVEEEPAPMAMEEPQHEQQQDHEHEEQSAIDDVIEKELGQEENAQNLEEENKEQEEEEEDGQEEDEEDDEEEEETAVNEVKVEANGGGGGGEDLEDEPVEKLLEPFRRNSLCEFGKYGEIEDCKAVTDKVSGKSKGYAFILFKHRAGAQKALKEPQKKIGNRMTSCQLASAGPIPALPDRASGVGVHAAEDIHKQTGKPRGFALFVYKSVESAKKALESRTRLSKGILCIARRRLMVRSRVNLTFNNHISIMATSASWPASTVWWSSSPFEEEQVFKLGRWWRTRSFDGTFGAIGGLQSWRVPPALTPALGQALTALLATQGAGLGIF</sequence>
<dbReference type="Pfam" id="PF00076">
    <property type="entry name" value="RRM_1"/>
    <property type="match status" value="1"/>
</dbReference>
<proteinExistence type="predicted"/>
<keyword evidence="1 2" id="KW-0694">RNA-binding</keyword>
<dbReference type="InterPro" id="IPR035979">
    <property type="entry name" value="RBD_domain_sf"/>
</dbReference>
<feature type="region of interest" description="Disordered" evidence="3">
    <location>
        <begin position="1"/>
        <end position="108"/>
    </location>
</feature>
<dbReference type="PANTHER" id="PTHR48024">
    <property type="entry name" value="GEO13361P1-RELATED"/>
    <property type="match status" value="1"/>
</dbReference>
<dbReference type="InterPro" id="IPR012677">
    <property type="entry name" value="Nucleotide-bd_a/b_plait_sf"/>
</dbReference>
<protein>
    <recommendedName>
        <fullName evidence="4">RRM domain-containing protein</fullName>
    </recommendedName>
</protein>